<keyword evidence="1" id="KW-0472">Membrane</keyword>
<dbReference type="Proteomes" id="UP000504635">
    <property type="component" value="Unplaced"/>
</dbReference>
<accession>A0A6J2X938</accession>
<gene>
    <name evidence="3" type="primary">LOC115876156</name>
</gene>
<feature type="transmembrane region" description="Helical" evidence="1">
    <location>
        <begin position="392"/>
        <end position="411"/>
    </location>
</feature>
<organism evidence="2 3">
    <name type="scientific">Sitophilus oryzae</name>
    <name type="common">Rice weevil</name>
    <name type="synonym">Curculio oryzae</name>
    <dbReference type="NCBI Taxonomy" id="7048"/>
    <lineage>
        <taxon>Eukaryota</taxon>
        <taxon>Metazoa</taxon>
        <taxon>Ecdysozoa</taxon>
        <taxon>Arthropoda</taxon>
        <taxon>Hexapoda</taxon>
        <taxon>Insecta</taxon>
        <taxon>Pterygota</taxon>
        <taxon>Neoptera</taxon>
        <taxon>Endopterygota</taxon>
        <taxon>Coleoptera</taxon>
        <taxon>Polyphaga</taxon>
        <taxon>Cucujiformia</taxon>
        <taxon>Curculionidae</taxon>
        <taxon>Dryophthorinae</taxon>
        <taxon>Sitophilus</taxon>
    </lineage>
</organism>
<proteinExistence type="predicted"/>
<reference evidence="3" key="1">
    <citation type="submission" date="2025-08" db="UniProtKB">
        <authorList>
            <consortium name="RefSeq"/>
        </authorList>
    </citation>
    <scope>IDENTIFICATION</scope>
    <source>
        <tissue evidence="3">Gonads</tissue>
    </source>
</reference>
<protein>
    <submittedName>
        <fullName evidence="3">Uncharacterized protein LOC115876156</fullName>
    </submittedName>
</protein>
<evidence type="ECO:0000313" key="2">
    <source>
        <dbReference type="Proteomes" id="UP000504635"/>
    </source>
</evidence>
<dbReference type="InParanoid" id="A0A6J2X938"/>
<keyword evidence="2" id="KW-1185">Reference proteome</keyword>
<dbReference type="KEGG" id="soy:115876156"/>
<evidence type="ECO:0000256" key="1">
    <source>
        <dbReference type="SAM" id="Phobius"/>
    </source>
</evidence>
<dbReference type="OrthoDB" id="6778025at2759"/>
<keyword evidence="1" id="KW-0812">Transmembrane</keyword>
<dbReference type="GeneID" id="115876156"/>
<dbReference type="AlphaFoldDB" id="A0A6J2X938"/>
<evidence type="ECO:0000313" key="3">
    <source>
        <dbReference type="RefSeq" id="XP_030747701.1"/>
    </source>
</evidence>
<keyword evidence="1" id="KW-1133">Transmembrane helix</keyword>
<name>A0A6J2X938_SITOR</name>
<dbReference type="RefSeq" id="XP_030747701.1">
    <property type="nucleotide sequence ID" value="XM_030891841.1"/>
</dbReference>
<sequence>MKFYLFKFHHFFDGLIGYETLKDLKVQLDLNNYKLKTPFSEIPLSHYEAKNKLLFFARIESKSIEQLNIPVSISNGQISLENTNIYNCFIPACITVSKNNYAPVEIHNNTDDIQEICLYSPIKVNSLDLNNFELYNFSINSPYSDGHTDISSLIRTDHMNREEQSKLLKLCYSYSDIFHKPNIPLTFTNTIKHQIKMKDEIPIYTKSYRYPLIHPHPLEYYHLYSIPNVNQTIIIPPSNYLILGKHEYQYDTEECMKTSTKYFYQRGHLLPLPQSEDCVTSILSTTKNTQTCNQISINMKNNIIEEVDQMHYIAVFPKEEKITTICEEKQVMALKGTHPVLISGIQTLTNINVIPIKKLNIEKVPLDKMHLIQLEEENPMENFYIHSYAVNWTLWSIFFILIIFATSYFIFRKRKLQPKPVPHPRMISETQVSPP</sequence>